<feature type="region of interest" description="Disordered" evidence="1">
    <location>
        <begin position="101"/>
        <end position="179"/>
    </location>
</feature>
<evidence type="ECO:0000259" key="2">
    <source>
        <dbReference type="PROSITE" id="PS50805"/>
    </source>
</evidence>
<dbReference type="EMBL" id="JAUNZN010000002">
    <property type="protein sequence ID" value="KAK4825687.1"/>
    <property type="molecule type" value="Genomic_DNA"/>
</dbReference>
<dbReference type="Gene3D" id="6.10.140.140">
    <property type="match status" value="1"/>
</dbReference>
<dbReference type="InterPro" id="IPR001909">
    <property type="entry name" value="KRAB"/>
</dbReference>
<dbReference type="PROSITE" id="PS50805">
    <property type="entry name" value="KRAB"/>
    <property type="match status" value="1"/>
</dbReference>
<reference evidence="3 4" key="1">
    <citation type="journal article" date="2023" name="J. Hered.">
        <title>Chromosome-level genome of the wood stork (Mycteria americana) provides insight into avian chromosome evolution.</title>
        <authorList>
            <person name="Flamio R. Jr."/>
            <person name="Ramstad K.M."/>
        </authorList>
    </citation>
    <scope>NUCLEOTIDE SEQUENCE [LARGE SCALE GENOMIC DNA]</scope>
    <source>
        <strain evidence="3">JAX WOST 10</strain>
    </source>
</reference>
<evidence type="ECO:0000313" key="3">
    <source>
        <dbReference type="EMBL" id="KAK4825687.1"/>
    </source>
</evidence>
<protein>
    <recommendedName>
        <fullName evidence="2">KRAB domain-containing protein</fullName>
    </recommendedName>
</protein>
<keyword evidence="4" id="KW-1185">Reference proteome</keyword>
<evidence type="ECO:0000313" key="4">
    <source>
        <dbReference type="Proteomes" id="UP001333110"/>
    </source>
</evidence>
<gene>
    <name evidence="3" type="ORF">QYF61_001510</name>
</gene>
<evidence type="ECO:0000256" key="1">
    <source>
        <dbReference type="SAM" id="MobiDB-lite"/>
    </source>
</evidence>
<feature type="region of interest" description="Disordered" evidence="1">
    <location>
        <begin position="1"/>
        <end position="20"/>
    </location>
</feature>
<dbReference type="PANTHER" id="PTHR22740:SF3">
    <property type="entry name" value="PROTEIN KRBA1"/>
    <property type="match status" value="1"/>
</dbReference>
<dbReference type="AlphaFoldDB" id="A0AAN7NI18"/>
<dbReference type="Pfam" id="PF01352">
    <property type="entry name" value="KRAB"/>
    <property type="match status" value="1"/>
</dbReference>
<dbReference type="InterPro" id="IPR040095">
    <property type="entry name" value="KRBA1"/>
</dbReference>
<dbReference type="SUPFAM" id="SSF109640">
    <property type="entry name" value="KRAB domain (Kruppel-associated box)"/>
    <property type="match status" value="1"/>
</dbReference>
<dbReference type="PANTHER" id="PTHR22740">
    <property type="entry name" value="PROTEIN KRBA1"/>
    <property type="match status" value="1"/>
</dbReference>
<dbReference type="Proteomes" id="UP001333110">
    <property type="component" value="Unassembled WGS sequence"/>
</dbReference>
<feature type="domain" description="KRAB" evidence="2">
    <location>
        <begin position="21"/>
        <end position="90"/>
    </location>
</feature>
<proteinExistence type="predicted"/>
<dbReference type="GO" id="GO:0006355">
    <property type="term" value="P:regulation of DNA-templated transcription"/>
    <property type="evidence" value="ECO:0007669"/>
    <property type="project" value="InterPro"/>
</dbReference>
<dbReference type="Gene3D" id="3.30.70.1820">
    <property type="entry name" value="L1 transposable element, RRM domain"/>
    <property type="match status" value="1"/>
</dbReference>
<sequence length="358" mass="38247">MAAPRQGLGRDPPVTSPQAPVTFEDVAVRFSAEEWELLEEWQRELHREVTEGTSRLLASLGRAPPRCLSQPERGRPALSALVRLVKEIPEFLFGGPRAGAEPGAAGGADVAAGSEQTGAGGALAPVVPPGSLAETRASGARGTAAPGDARPAGGTRPPSRPPAKGTATKRPPAEEELERPCRDLRSVRREVWGVRSRLERLERGWAREMAALAHCRRRLRRAIRRLEGRRRALETRSRRNSLRLLGLPEGAEGADAIAFLQTTLPAVLGLPPAPAPLQIESARRPRGPTAPARPLLFSPLRFADKLALLRAARGCPEPPSWAGARLAVVPGRRARRAVERPCGTRCPAAGRGRGSTGP</sequence>
<organism evidence="3 4">
    <name type="scientific">Mycteria americana</name>
    <name type="common">Wood stork</name>
    <dbReference type="NCBI Taxonomy" id="33587"/>
    <lineage>
        <taxon>Eukaryota</taxon>
        <taxon>Metazoa</taxon>
        <taxon>Chordata</taxon>
        <taxon>Craniata</taxon>
        <taxon>Vertebrata</taxon>
        <taxon>Euteleostomi</taxon>
        <taxon>Archelosauria</taxon>
        <taxon>Archosauria</taxon>
        <taxon>Dinosauria</taxon>
        <taxon>Saurischia</taxon>
        <taxon>Theropoda</taxon>
        <taxon>Coelurosauria</taxon>
        <taxon>Aves</taxon>
        <taxon>Neognathae</taxon>
        <taxon>Neoaves</taxon>
        <taxon>Aequornithes</taxon>
        <taxon>Ciconiiformes</taxon>
        <taxon>Ciconiidae</taxon>
        <taxon>Mycteria</taxon>
    </lineage>
</organism>
<dbReference type="SMART" id="SM00349">
    <property type="entry name" value="KRAB"/>
    <property type="match status" value="1"/>
</dbReference>
<dbReference type="InterPro" id="IPR036051">
    <property type="entry name" value="KRAB_dom_sf"/>
</dbReference>
<feature type="compositionally biased region" description="Low complexity" evidence="1">
    <location>
        <begin position="101"/>
        <end position="113"/>
    </location>
</feature>
<name>A0AAN7NI18_MYCAM</name>
<comment type="caution">
    <text evidence="3">The sequence shown here is derived from an EMBL/GenBank/DDBJ whole genome shotgun (WGS) entry which is preliminary data.</text>
</comment>
<accession>A0AAN7NI18</accession>